<dbReference type="EMBL" id="JNVN01002954">
    <property type="protein sequence ID" value="KHJ31359.1"/>
    <property type="molecule type" value="Genomic_DNA"/>
</dbReference>
<evidence type="ECO:0000313" key="2">
    <source>
        <dbReference type="EMBL" id="KHJ31359.1"/>
    </source>
</evidence>
<accession>A0A0B1P3Y8</accession>
<reference evidence="2 3" key="1">
    <citation type="journal article" date="2014" name="BMC Genomics">
        <title>Adaptive genomic structural variation in the grape powdery mildew pathogen, Erysiphe necator.</title>
        <authorList>
            <person name="Jones L."/>
            <person name="Riaz S."/>
            <person name="Morales-Cruz A."/>
            <person name="Amrine K.C."/>
            <person name="McGuire B."/>
            <person name="Gubler W.D."/>
            <person name="Walker M.A."/>
            <person name="Cantu D."/>
        </authorList>
    </citation>
    <scope>NUCLEOTIDE SEQUENCE [LARGE SCALE GENOMIC DNA]</scope>
    <source>
        <strain evidence="3">c</strain>
    </source>
</reference>
<proteinExistence type="predicted"/>
<keyword evidence="3" id="KW-1185">Reference proteome</keyword>
<gene>
    <name evidence="2" type="ORF">EV44_g1788</name>
</gene>
<dbReference type="Proteomes" id="UP000030854">
    <property type="component" value="Unassembled WGS sequence"/>
</dbReference>
<protein>
    <submittedName>
        <fullName evidence="2">Uncharacterized protein</fullName>
    </submittedName>
</protein>
<evidence type="ECO:0000256" key="1">
    <source>
        <dbReference type="SAM" id="MobiDB-lite"/>
    </source>
</evidence>
<dbReference type="HOGENOM" id="CLU_2098641_0_0_1"/>
<feature type="compositionally biased region" description="Basic and acidic residues" evidence="1">
    <location>
        <begin position="81"/>
        <end position="99"/>
    </location>
</feature>
<dbReference type="AlphaFoldDB" id="A0A0B1P3Y8"/>
<feature type="region of interest" description="Disordered" evidence="1">
    <location>
        <begin position="81"/>
        <end position="116"/>
    </location>
</feature>
<organism evidence="2 3">
    <name type="scientific">Uncinula necator</name>
    <name type="common">Grape powdery mildew</name>
    <dbReference type="NCBI Taxonomy" id="52586"/>
    <lineage>
        <taxon>Eukaryota</taxon>
        <taxon>Fungi</taxon>
        <taxon>Dikarya</taxon>
        <taxon>Ascomycota</taxon>
        <taxon>Pezizomycotina</taxon>
        <taxon>Leotiomycetes</taxon>
        <taxon>Erysiphales</taxon>
        <taxon>Erysiphaceae</taxon>
        <taxon>Erysiphe</taxon>
    </lineage>
</organism>
<comment type="caution">
    <text evidence="2">The sequence shown here is derived from an EMBL/GenBank/DDBJ whole genome shotgun (WGS) entry which is preliminary data.</text>
</comment>
<name>A0A0B1P3Y8_UNCNE</name>
<evidence type="ECO:0000313" key="3">
    <source>
        <dbReference type="Proteomes" id="UP000030854"/>
    </source>
</evidence>
<feature type="compositionally biased region" description="Polar residues" evidence="1">
    <location>
        <begin position="101"/>
        <end position="110"/>
    </location>
</feature>
<sequence>MATVKEDSASTDSSIPFVRTHNYPERVPLGPGVDAETRKAAWIKAEQAKEERARIRQMDRERFLNYQARLKSAEKREWDIKADSEPGRETLRKALREEESFASNPWSKWTTPPPGM</sequence>